<dbReference type="InterPro" id="IPR013894">
    <property type="entry name" value="RMI1_OB"/>
</dbReference>
<organism evidence="2 3">
    <name type="scientific">Coprinellus micaceus</name>
    <name type="common">Glistening ink-cap mushroom</name>
    <name type="synonym">Coprinus micaceus</name>
    <dbReference type="NCBI Taxonomy" id="71717"/>
    <lineage>
        <taxon>Eukaryota</taxon>
        <taxon>Fungi</taxon>
        <taxon>Dikarya</taxon>
        <taxon>Basidiomycota</taxon>
        <taxon>Agaricomycotina</taxon>
        <taxon>Agaricomycetes</taxon>
        <taxon>Agaricomycetidae</taxon>
        <taxon>Agaricales</taxon>
        <taxon>Agaricineae</taxon>
        <taxon>Psathyrellaceae</taxon>
        <taxon>Coprinellus</taxon>
    </lineage>
</organism>
<keyword evidence="3" id="KW-1185">Reference proteome</keyword>
<reference evidence="2 3" key="1">
    <citation type="journal article" date="2019" name="Nat. Ecol. Evol.">
        <title>Megaphylogeny resolves global patterns of mushroom evolution.</title>
        <authorList>
            <person name="Varga T."/>
            <person name="Krizsan K."/>
            <person name="Foldi C."/>
            <person name="Dima B."/>
            <person name="Sanchez-Garcia M."/>
            <person name="Sanchez-Ramirez S."/>
            <person name="Szollosi G.J."/>
            <person name="Szarkandi J.G."/>
            <person name="Papp V."/>
            <person name="Albert L."/>
            <person name="Andreopoulos W."/>
            <person name="Angelini C."/>
            <person name="Antonin V."/>
            <person name="Barry K.W."/>
            <person name="Bougher N.L."/>
            <person name="Buchanan P."/>
            <person name="Buyck B."/>
            <person name="Bense V."/>
            <person name="Catcheside P."/>
            <person name="Chovatia M."/>
            <person name="Cooper J."/>
            <person name="Damon W."/>
            <person name="Desjardin D."/>
            <person name="Finy P."/>
            <person name="Geml J."/>
            <person name="Haridas S."/>
            <person name="Hughes K."/>
            <person name="Justo A."/>
            <person name="Karasinski D."/>
            <person name="Kautmanova I."/>
            <person name="Kiss B."/>
            <person name="Kocsube S."/>
            <person name="Kotiranta H."/>
            <person name="LaButti K.M."/>
            <person name="Lechner B.E."/>
            <person name="Liimatainen K."/>
            <person name="Lipzen A."/>
            <person name="Lukacs Z."/>
            <person name="Mihaltcheva S."/>
            <person name="Morgado L.N."/>
            <person name="Niskanen T."/>
            <person name="Noordeloos M.E."/>
            <person name="Ohm R.A."/>
            <person name="Ortiz-Santana B."/>
            <person name="Ovrebo C."/>
            <person name="Racz N."/>
            <person name="Riley R."/>
            <person name="Savchenko A."/>
            <person name="Shiryaev A."/>
            <person name="Soop K."/>
            <person name="Spirin V."/>
            <person name="Szebenyi C."/>
            <person name="Tomsovsky M."/>
            <person name="Tulloss R.E."/>
            <person name="Uehling J."/>
            <person name="Grigoriev I.V."/>
            <person name="Vagvolgyi C."/>
            <person name="Papp T."/>
            <person name="Martin F.M."/>
            <person name="Miettinen O."/>
            <person name="Hibbett D.S."/>
            <person name="Nagy L.G."/>
        </authorList>
    </citation>
    <scope>NUCLEOTIDE SEQUENCE [LARGE SCALE GENOMIC DNA]</scope>
    <source>
        <strain evidence="2 3">FP101781</strain>
    </source>
</reference>
<dbReference type="Gene3D" id="2.40.50.770">
    <property type="entry name" value="RecQ-mediated genome instability protein Rmi1, C-terminal domain"/>
    <property type="match status" value="1"/>
</dbReference>
<comment type="caution">
    <text evidence="2">The sequence shown here is derived from an EMBL/GenBank/DDBJ whole genome shotgun (WGS) entry which is preliminary data.</text>
</comment>
<evidence type="ECO:0000259" key="1">
    <source>
        <dbReference type="Pfam" id="PF08585"/>
    </source>
</evidence>
<proteinExistence type="predicted"/>
<dbReference type="EMBL" id="QPFP01000097">
    <property type="protein sequence ID" value="TEB22121.1"/>
    <property type="molecule type" value="Genomic_DNA"/>
</dbReference>
<dbReference type="Proteomes" id="UP000298030">
    <property type="component" value="Unassembled WGS sequence"/>
</dbReference>
<dbReference type="Pfam" id="PF08585">
    <property type="entry name" value="RMI1_N_C"/>
    <property type="match status" value="1"/>
</dbReference>
<evidence type="ECO:0000313" key="3">
    <source>
        <dbReference type="Proteomes" id="UP000298030"/>
    </source>
</evidence>
<feature type="non-terminal residue" evidence="2">
    <location>
        <position position="1"/>
    </location>
</feature>
<dbReference type="OrthoDB" id="341511at2759"/>
<gene>
    <name evidence="2" type="ORF">FA13DRAFT_1641917</name>
</gene>
<sequence length="156" mass="17986">EWVRKTYRSIIEAHKGEPDFTIVKYRQGVEDVIGSTPLRDMTVPGTGLPDRINHDKANVFISGPVVVELVHMTDIGVSAFRLERVRQEHEHMILLDRITQTSQASQEVHWLRPKLEKYPRKRLKLFLTDGFVELQAVELEKLPFELGVTPMGCKVR</sequence>
<accession>A0A4Y7SK27</accession>
<protein>
    <recommendedName>
        <fullName evidence="1">RecQ mediated genome instability protein 1 OB-fold domain-containing protein</fullName>
    </recommendedName>
</protein>
<feature type="domain" description="RecQ mediated genome instability protein 1 OB-fold" evidence="1">
    <location>
        <begin position="48"/>
        <end position="155"/>
    </location>
</feature>
<evidence type="ECO:0000313" key="2">
    <source>
        <dbReference type="EMBL" id="TEB22121.1"/>
    </source>
</evidence>
<dbReference type="InterPro" id="IPR042470">
    <property type="entry name" value="RMI1_N_C_sf"/>
</dbReference>
<dbReference type="STRING" id="71717.A0A4Y7SK27"/>
<name>A0A4Y7SK27_COPMI</name>
<dbReference type="AlphaFoldDB" id="A0A4Y7SK27"/>